<dbReference type="Pfam" id="PF01130">
    <property type="entry name" value="CD36"/>
    <property type="match status" value="1"/>
</dbReference>
<dbReference type="AlphaFoldDB" id="A0A922IE01"/>
<dbReference type="GO" id="GO:0005737">
    <property type="term" value="C:cytoplasm"/>
    <property type="evidence" value="ECO:0007669"/>
    <property type="project" value="TreeGrafter"/>
</dbReference>
<organism evidence="15 16">
    <name type="scientific">Dermatophagoides farinae</name>
    <name type="common">American house dust mite</name>
    <dbReference type="NCBI Taxonomy" id="6954"/>
    <lineage>
        <taxon>Eukaryota</taxon>
        <taxon>Metazoa</taxon>
        <taxon>Ecdysozoa</taxon>
        <taxon>Arthropoda</taxon>
        <taxon>Chelicerata</taxon>
        <taxon>Arachnida</taxon>
        <taxon>Acari</taxon>
        <taxon>Acariformes</taxon>
        <taxon>Sarcoptiformes</taxon>
        <taxon>Astigmata</taxon>
        <taxon>Psoroptidia</taxon>
        <taxon>Analgoidea</taxon>
        <taxon>Pyroglyphidae</taxon>
        <taxon>Dermatophagoidinae</taxon>
        <taxon>Dermatophagoides</taxon>
    </lineage>
</organism>
<feature type="region of interest" description="Disordered" evidence="13">
    <location>
        <begin position="566"/>
        <end position="615"/>
    </location>
</feature>
<gene>
    <name evidence="15" type="primary">scav-3_1</name>
    <name evidence="15" type="ORF">DERF_004158</name>
</gene>
<protein>
    <recommendedName>
        <fullName evidence="11">Scavenger receptor class B member 1</fullName>
    </recommendedName>
    <alternativeName>
        <fullName evidence="12">SR-BI</fullName>
    </alternativeName>
</protein>
<feature type="transmembrane region" description="Helical" evidence="14">
    <location>
        <begin position="521"/>
        <end position="550"/>
    </location>
</feature>
<sequence length="615" mass="70286">MAMEHKKLIITLSIIGLILTILGIVFLPIGQNLISNILHKKLATLPDNPGYILWRDMDIPIYQKFYLFNITNTEEMLSGGRPTVNEIGPFVYHLNMTKGDIKFNSNNTIVSYVEKKQFHFDANLSSYDLQTQITIMNIPLITVYKMLDSNSIPPILKPIIRAIFNRLKFSFFITASVDELLFSGYKSELLCELKRILPKQVPSCYFSLMSNQNDTWSGPYVQYTGHDQIDRLTTLISFNGSSKLNYWRTDKCNQINGTQNGELFPPAGQFGQHKIYQFFRPDFCRTFNLTLNETNIQSDVGSLRTDRFHIDRHSFMNSIDYPPNSCYQSKLSSIKMAATSNASTAATAMDNDEKQRWKRTIDQLLKTFKLDSKEINHLLHNQNCKLAKPTESINDNKATMIMKQPVIKPSGVFDISACQQGAPIFISLPHFLDASDYYRKQLNGLHPNRTKHESYIDIEPQTGTPVDFIARIQVNVDLQTAGTSQPKMASLIMPTMWQSLTIHITQEIANTIEQQTKQPRIIAYTVAALILIIGSIMLIYSIFVCVLYYWHRHHLDDDYNEFINDDNDQTSDPLITNNNNNNEQRQQQPQSNEIMTSTDQDDNATATNSNYGTVS</sequence>
<keyword evidence="16" id="KW-1185">Reference proteome</keyword>
<dbReference type="Proteomes" id="UP000790347">
    <property type="component" value="Unassembled WGS sequence"/>
</dbReference>
<dbReference type="GO" id="GO:0005044">
    <property type="term" value="F:scavenger receptor activity"/>
    <property type="evidence" value="ECO:0007669"/>
    <property type="project" value="TreeGrafter"/>
</dbReference>
<dbReference type="PANTHER" id="PTHR11923:SF110">
    <property type="entry name" value="SCAVENGER RECEPTOR CLASS B MEMBER 1"/>
    <property type="match status" value="1"/>
</dbReference>
<evidence type="ECO:0000256" key="6">
    <source>
        <dbReference type="ARBA" id="ARBA00022989"/>
    </source>
</evidence>
<proteinExistence type="inferred from homology"/>
<evidence type="ECO:0000256" key="7">
    <source>
        <dbReference type="ARBA" id="ARBA00023136"/>
    </source>
</evidence>
<evidence type="ECO:0000256" key="12">
    <source>
        <dbReference type="ARBA" id="ARBA00042244"/>
    </source>
</evidence>
<keyword evidence="8" id="KW-1015">Disulfide bond</keyword>
<evidence type="ECO:0000256" key="11">
    <source>
        <dbReference type="ARBA" id="ARBA00040821"/>
    </source>
</evidence>
<reference evidence="15" key="2">
    <citation type="journal article" date="2022" name="Res Sq">
        <title>Comparative Genomics Reveals Insights into the Divergent Evolution of Astigmatic Mites and Household Pest Adaptations.</title>
        <authorList>
            <person name="Xiong Q."/>
            <person name="Wan A.T.-Y."/>
            <person name="Liu X.-Y."/>
            <person name="Fung C.S.-H."/>
            <person name="Xiao X."/>
            <person name="Malainual N."/>
            <person name="Hou J."/>
            <person name="Wang L."/>
            <person name="Wang M."/>
            <person name="Yang K."/>
            <person name="Cui Y."/>
            <person name="Leung E."/>
            <person name="Nong W."/>
            <person name="Shin S.-K."/>
            <person name="Au S."/>
            <person name="Jeong K.Y."/>
            <person name="Chew F.T."/>
            <person name="Hui J."/>
            <person name="Leung T.F."/>
            <person name="Tungtrongchitr A."/>
            <person name="Zhong N."/>
            <person name="Liu Z."/>
            <person name="Tsui S."/>
        </authorList>
    </citation>
    <scope>NUCLEOTIDE SEQUENCE</scope>
    <source>
        <strain evidence="15">Derf</strain>
        <tissue evidence="15">Whole organism</tissue>
    </source>
</reference>
<evidence type="ECO:0000256" key="14">
    <source>
        <dbReference type="SAM" id="Phobius"/>
    </source>
</evidence>
<keyword evidence="4" id="KW-1003">Cell membrane</keyword>
<evidence type="ECO:0000256" key="2">
    <source>
        <dbReference type="ARBA" id="ARBA00004651"/>
    </source>
</evidence>
<feature type="compositionally biased region" description="Polar residues" evidence="13">
    <location>
        <begin position="593"/>
        <end position="615"/>
    </location>
</feature>
<dbReference type="EMBL" id="ASGP02000001">
    <property type="protein sequence ID" value="KAH9530347.1"/>
    <property type="molecule type" value="Genomic_DNA"/>
</dbReference>
<evidence type="ECO:0000256" key="8">
    <source>
        <dbReference type="ARBA" id="ARBA00023157"/>
    </source>
</evidence>
<evidence type="ECO:0000256" key="3">
    <source>
        <dbReference type="ARBA" id="ARBA00010532"/>
    </source>
</evidence>
<feature type="transmembrane region" description="Helical" evidence="14">
    <location>
        <begin position="7"/>
        <end position="29"/>
    </location>
</feature>
<comment type="subcellular location">
    <subcellularLocation>
        <location evidence="2">Cell membrane</location>
        <topology evidence="2">Multi-pass membrane protein</topology>
    </subcellularLocation>
    <subcellularLocation>
        <location evidence="1">Membrane</location>
        <location evidence="1">Caveola</location>
        <topology evidence="1">Multi-pass membrane protein</topology>
    </subcellularLocation>
</comment>
<evidence type="ECO:0000256" key="1">
    <source>
        <dbReference type="ARBA" id="ARBA00004189"/>
    </source>
</evidence>
<evidence type="ECO:0000256" key="5">
    <source>
        <dbReference type="ARBA" id="ARBA00022692"/>
    </source>
</evidence>
<evidence type="ECO:0000256" key="4">
    <source>
        <dbReference type="ARBA" id="ARBA00022475"/>
    </source>
</evidence>
<comment type="similarity">
    <text evidence="3">Belongs to the CD36 family.</text>
</comment>
<keyword evidence="6 14" id="KW-1133">Transmembrane helix</keyword>
<comment type="caution">
    <text evidence="15">The sequence shown here is derived from an EMBL/GenBank/DDBJ whole genome shotgun (WGS) entry which is preliminary data.</text>
</comment>
<accession>A0A922IE01</accession>
<reference evidence="15" key="1">
    <citation type="submission" date="2013-05" db="EMBL/GenBank/DDBJ databases">
        <authorList>
            <person name="Yim A.K.Y."/>
            <person name="Chan T.F."/>
            <person name="Ji K.M."/>
            <person name="Liu X.Y."/>
            <person name="Zhou J.W."/>
            <person name="Li R.Q."/>
            <person name="Yang K.Y."/>
            <person name="Li J."/>
            <person name="Li M."/>
            <person name="Law P.T.W."/>
            <person name="Wu Y.L."/>
            <person name="Cai Z.L."/>
            <person name="Qin H."/>
            <person name="Bao Y."/>
            <person name="Leung R.K.K."/>
            <person name="Ng P.K.S."/>
            <person name="Zou J."/>
            <person name="Zhong X.J."/>
            <person name="Ran P.X."/>
            <person name="Zhong N.S."/>
            <person name="Liu Z.G."/>
            <person name="Tsui S.K.W."/>
        </authorList>
    </citation>
    <scope>NUCLEOTIDE SEQUENCE</scope>
    <source>
        <strain evidence="15">Derf</strain>
        <tissue evidence="15">Whole organism</tissue>
    </source>
</reference>
<keyword evidence="7 14" id="KW-0472">Membrane</keyword>
<feature type="compositionally biased region" description="Low complexity" evidence="13">
    <location>
        <begin position="577"/>
        <end position="592"/>
    </location>
</feature>
<dbReference type="GO" id="GO:0005901">
    <property type="term" value="C:caveola"/>
    <property type="evidence" value="ECO:0007669"/>
    <property type="project" value="UniProtKB-SubCell"/>
</dbReference>
<name>A0A922IE01_DERFA</name>
<evidence type="ECO:0000256" key="9">
    <source>
        <dbReference type="ARBA" id="ARBA00023170"/>
    </source>
</evidence>
<dbReference type="PRINTS" id="PR01609">
    <property type="entry name" value="CD36FAMILY"/>
</dbReference>
<evidence type="ECO:0000313" key="15">
    <source>
        <dbReference type="EMBL" id="KAH9530347.1"/>
    </source>
</evidence>
<evidence type="ECO:0000256" key="10">
    <source>
        <dbReference type="ARBA" id="ARBA00023180"/>
    </source>
</evidence>
<keyword evidence="10" id="KW-0325">Glycoprotein</keyword>
<evidence type="ECO:0000256" key="13">
    <source>
        <dbReference type="SAM" id="MobiDB-lite"/>
    </source>
</evidence>
<evidence type="ECO:0000313" key="16">
    <source>
        <dbReference type="Proteomes" id="UP000790347"/>
    </source>
</evidence>
<dbReference type="InterPro" id="IPR002159">
    <property type="entry name" value="CD36_fam"/>
</dbReference>
<keyword evidence="9" id="KW-0675">Receptor</keyword>
<dbReference type="PANTHER" id="PTHR11923">
    <property type="entry name" value="SCAVENGER RECEPTOR CLASS B TYPE-1 SR-B1"/>
    <property type="match status" value="1"/>
</dbReference>
<keyword evidence="5 14" id="KW-0812">Transmembrane</keyword>